<dbReference type="PANTHER" id="PTHR43133:SF25">
    <property type="entry name" value="RNA POLYMERASE SIGMA FACTOR RFAY-RELATED"/>
    <property type="match status" value="1"/>
</dbReference>
<dbReference type="InterPro" id="IPR039425">
    <property type="entry name" value="RNA_pol_sigma-70-like"/>
</dbReference>
<accession>A0A2S3Z505</accession>
<keyword evidence="3" id="KW-0731">Sigma factor</keyword>
<evidence type="ECO:0000256" key="3">
    <source>
        <dbReference type="ARBA" id="ARBA00023082"/>
    </source>
</evidence>
<evidence type="ECO:0000256" key="1">
    <source>
        <dbReference type="ARBA" id="ARBA00010641"/>
    </source>
</evidence>
<dbReference type="SUPFAM" id="SSF88659">
    <property type="entry name" value="Sigma3 and sigma4 domains of RNA polymerase sigma factors"/>
    <property type="match status" value="1"/>
</dbReference>
<dbReference type="GO" id="GO:0003677">
    <property type="term" value="F:DNA binding"/>
    <property type="evidence" value="ECO:0007669"/>
    <property type="project" value="InterPro"/>
</dbReference>
<evidence type="ECO:0000259" key="6">
    <source>
        <dbReference type="Pfam" id="PF08281"/>
    </source>
</evidence>
<dbReference type="AlphaFoldDB" id="A0A2S3Z505"/>
<reference evidence="7 8" key="1">
    <citation type="submission" date="2018-01" db="EMBL/GenBank/DDBJ databases">
        <title>Cryobacterium sp. nov., from glaciers in China.</title>
        <authorList>
            <person name="Liu Q."/>
            <person name="Xin Y.-H."/>
        </authorList>
    </citation>
    <scope>NUCLEOTIDE SEQUENCE [LARGE SCALE GENOMIC DNA]</scope>
    <source>
        <strain evidence="7 8">TMB1-8</strain>
    </source>
</reference>
<dbReference type="NCBIfam" id="TIGR02937">
    <property type="entry name" value="sigma70-ECF"/>
    <property type="match status" value="1"/>
</dbReference>
<proteinExistence type="inferred from homology"/>
<dbReference type="InterPro" id="IPR007627">
    <property type="entry name" value="RNA_pol_sigma70_r2"/>
</dbReference>
<name>A0A2S3Z505_9MICO</name>
<dbReference type="InterPro" id="IPR013249">
    <property type="entry name" value="RNA_pol_sigma70_r4_t2"/>
</dbReference>
<evidence type="ECO:0000313" key="8">
    <source>
        <dbReference type="Proteomes" id="UP000237104"/>
    </source>
</evidence>
<dbReference type="Gene3D" id="1.10.1740.10">
    <property type="match status" value="1"/>
</dbReference>
<dbReference type="InterPro" id="IPR014284">
    <property type="entry name" value="RNA_pol_sigma-70_dom"/>
</dbReference>
<dbReference type="EMBL" id="PPXF01000071">
    <property type="protein sequence ID" value="POH58489.1"/>
    <property type="molecule type" value="Genomic_DNA"/>
</dbReference>
<comment type="caution">
    <text evidence="7">The sequence shown here is derived from an EMBL/GenBank/DDBJ whole genome shotgun (WGS) entry which is preliminary data.</text>
</comment>
<evidence type="ECO:0000256" key="2">
    <source>
        <dbReference type="ARBA" id="ARBA00023015"/>
    </source>
</evidence>
<dbReference type="OrthoDB" id="3747638at2"/>
<dbReference type="InterPro" id="IPR013324">
    <property type="entry name" value="RNA_pol_sigma_r3/r4-like"/>
</dbReference>
<dbReference type="PANTHER" id="PTHR43133">
    <property type="entry name" value="RNA POLYMERASE ECF-TYPE SIGMA FACTO"/>
    <property type="match status" value="1"/>
</dbReference>
<dbReference type="RefSeq" id="WP_103432713.1">
    <property type="nucleotide sequence ID" value="NZ_PPXF01000071.1"/>
</dbReference>
<evidence type="ECO:0000313" key="7">
    <source>
        <dbReference type="EMBL" id="POH58489.1"/>
    </source>
</evidence>
<feature type="domain" description="RNA polymerase sigma-70 region 2" evidence="5">
    <location>
        <begin position="26"/>
        <end position="91"/>
    </location>
</feature>
<protein>
    <submittedName>
        <fullName evidence="7">Sigma-70 family RNA polymerase sigma factor</fullName>
    </submittedName>
</protein>
<sequence length="197" mass="21826">MGNNDRDDGELWSRSLAGEGDAFGVLYDRHRDRIFRHAYRLSGNRHDAEDILSAAFLELWRRRSKVRLVEDSVLPWLLVTTTNVARNGRRAAFRYSKLLLSLPRGEVVNIHKSEDSYAEDAANVNAALALRSLSPTDMHLVSLVVFEDYSLAAAAAILNITPGAAKTRMHRARRRMRAAIAEGATPNSGAIAEGNLS</sequence>
<dbReference type="GO" id="GO:0006352">
    <property type="term" value="P:DNA-templated transcription initiation"/>
    <property type="evidence" value="ECO:0007669"/>
    <property type="project" value="InterPro"/>
</dbReference>
<dbReference type="Gene3D" id="1.10.10.10">
    <property type="entry name" value="Winged helix-like DNA-binding domain superfamily/Winged helix DNA-binding domain"/>
    <property type="match status" value="1"/>
</dbReference>
<dbReference type="SUPFAM" id="SSF88946">
    <property type="entry name" value="Sigma2 domain of RNA polymerase sigma factors"/>
    <property type="match status" value="1"/>
</dbReference>
<keyword evidence="4" id="KW-0804">Transcription</keyword>
<dbReference type="Pfam" id="PF04542">
    <property type="entry name" value="Sigma70_r2"/>
    <property type="match status" value="1"/>
</dbReference>
<organism evidence="7 8">
    <name type="scientific">Cryobacterium zongtaii</name>
    <dbReference type="NCBI Taxonomy" id="1259217"/>
    <lineage>
        <taxon>Bacteria</taxon>
        <taxon>Bacillati</taxon>
        <taxon>Actinomycetota</taxon>
        <taxon>Actinomycetes</taxon>
        <taxon>Micrococcales</taxon>
        <taxon>Microbacteriaceae</taxon>
        <taxon>Cryobacterium</taxon>
    </lineage>
</organism>
<dbReference type="Proteomes" id="UP000237104">
    <property type="component" value="Unassembled WGS sequence"/>
</dbReference>
<feature type="domain" description="RNA polymerase sigma factor 70 region 4 type 2" evidence="6">
    <location>
        <begin position="128"/>
        <end position="176"/>
    </location>
</feature>
<gene>
    <name evidence="7" type="ORF">C3B59_18825</name>
</gene>
<dbReference type="GO" id="GO:0016987">
    <property type="term" value="F:sigma factor activity"/>
    <property type="evidence" value="ECO:0007669"/>
    <property type="project" value="UniProtKB-KW"/>
</dbReference>
<evidence type="ECO:0000256" key="4">
    <source>
        <dbReference type="ARBA" id="ARBA00023163"/>
    </source>
</evidence>
<evidence type="ECO:0000259" key="5">
    <source>
        <dbReference type="Pfam" id="PF04542"/>
    </source>
</evidence>
<keyword evidence="2" id="KW-0805">Transcription regulation</keyword>
<dbReference type="InterPro" id="IPR036388">
    <property type="entry name" value="WH-like_DNA-bd_sf"/>
</dbReference>
<dbReference type="Pfam" id="PF08281">
    <property type="entry name" value="Sigma70_r4_2"/>
    <property type="match status" value="1"/>
</dbReference>
<dbReference type="InterPro" id="IPR013325">
    <property type="entry name" value="RNA_pol_sigma_r2"/>
</dbReference>
<comment type="similarity">
    <text evidence="1">Belongs to the sigma-70 factor family. ECF subfamily.</text>
</comment>